<evidence type="ECO:0000313" key="17">
    <source>
        <dbReference type="Proteomes" id="UP000027222"/>
    </source>
</evidence>
<dbReference type="GO" id="GO:0016787">
    <property type="term" value="F:hydrolase activity"/>
    <property type="evidence" value="ECO:0007669"/>
    <property type="project" value="UniProtKB-KW"/>
</dbReference>
<keyword evidence="11" id="KW-0653">Protein transport</keyword>
<dbReference type="InterPro" id="IPR045058">
    <property type="entry name" value="GIMA/IAN/Toc"/>
</dbReference>
<evidence type="ECO:0000256" key="7">
    <source>
        <dbReference type="ARBA" id="ARBA00022723"/>
    </source>
</evidence>
<evidence type="ECO:0000256" key="10">
    <source>
        <dbReference type="ARBA" id="ARBA00022842"/>
    </source>
</evidence>
<dbReference type="OrthoDB" id="8954335at2759"/>
<keyword evidence="13" id="KW-0472">Membrane</keyword>
<keyword evidence="12" id="KW-1133">Transmembrane helix</keyword>
<dbReference type="CDD" id="cd00882">
    <property type="entry name" value="Ras_like_GTPase"/>
    <property type="match status" value="1"/>
</dbReference>
<keyword evidence="4" id="KW-0150">Chloroplast</keyword>
<evidence type="ECO:0000256" key="14">
    <source>
        <dbReference type="ARBA" id="ARBA00024013"/>
    </source>
</evidence>
<dbReference type="GO" id="GO:0005525">
    <property type="term" value="F:GTP binding"/>
    <property type="evidence" value="ECO:0007669"/>
    <property type="project" value="InterPro"/>
</dbReference>
<dbReference type="EMBL" id="KL142400">
    <property type="protein sequence ID" value="KDR69845.1"/>
    <property type="molecule type" value="Genomic_DNA"/>
</dbReference>
<dbReference type="Proteomes" id="UP000027222">
    <property type="component" value="Unassembled WGS sequence"/>
</dbReference>
<keyword evidence="5" id="KW-0934">Plastid</keyword>
<evidence type="ECO:0000256" key="5">
    <source>
        <dbReference type="ARBA" id="ARBA00022640"/>
    </source>
</evidence>
<evidence type="ECO:0000256" key="1">
    <source>
        <dbReference type="ARBA" id="ARBA00001946"/>
    </source>
</evidence>
<dbReference type="GO" id="GO:0046872">
    <property type="term" value="F:metal ion binding"/>
    <property type="evidence" value="ECO:0007669"/>
    <property type="project" value="UniProtKB-KW"/>
</dbReference>
<dbReference type="InterPro" id="IPR027417">
    <property type="entry name" value="P-loop_NTPase"/>
</dbReference>
<evidence type="ECO:0000256" key="4">
    <source>
        <dbReference type="ARBA" id="ARBA00022528"/>
    </source>
</evidence>
<evidence type="ECO:0000256" key="6">
    <source>
        <dbReference type="ARBA" id="ARBA00022692"/>
    </source>
</evidence>
<evidence type="ECO:0000256" key="2">
    <source>
        <dbReference type="ARBA" id="ARBA00004167"/>
    </source>
</evidence>
<gene>
    <name evidence="16" type="ORF">GALMADRAFT_255666</name>
</gene>
<keyword evidence="9" id="KW-1002">Plastid outer membrane</keyword>
<dbReference type="SUPFAM" id="SSF52540">
    <property type="entry name" value="P-loop containing nucleoside triphosphate hydrolases"/>
    <property type="match status" value="1"/>
</dbReference>
<dbReference type="GO" id="GO:0015031">
    <property type="term" value="P:protein transport"/>
    <property type="evidence" value="ECO:0007669"/>
    <property type="project" value="UniProtKB-KW"/>
</dbReference>
<dbReference type="AlphaFoldDB" id="A0A067SFY2"/>
<dbReference type="PANTHER" id="PTHR10903:SF135">
    <property type="entry name" value="TRANSLOCASE OF CHLOROPLAST 120, CHLOROPLASTIC-RELATED"/>
    <property type="match status" value="1"/>
</dbReference>
<evidence type="ECO:0000256" key="8">
    <source>
        <dbReference type="ARBA" id="ARBA00022801"/>
    </source>
</evidence>
<dbReference type="Pfam" id="PF01926">
    <property type="entry name" value="MMR_HSR1"/>
    <property type="match status" value="1"/>
</dbReference>
<comment type="subcellular location">
    <subcellularLocation>
        <location evidence="2">Membrane</location>
        <topology evidence="2">Single-pass membrane protein</topology>
    </subcellularLocation>
    <subcellularLocation>
        <location evidence="14">Plastid</location>
        <location evidence="14">Chloroplast outer membrane</location>
    </subcellularLocation>
</comment>
<evidence type="ECO:0000256" key="13">
    <source>
        <dbReference type="ARBA" id="ARBA00023136"/>
    </source>
</evidence>
<keyword evidence="6" id="KW-0812">Transmembrane</keyword>
<keyword evidence="7" id="KW-0479">Metal-binding</keyword>
<keyword evidence="8" id="KW-0378">Hydrolase</keyword>
<keyword evidence="3" id="KW-0813">Transport</keyword>
<evidence type="ECO:0000256" key="11">
    <source>
        <dbReference type="ARBA" id="ARBA00022927"/>
    </source>
</evidence>
<reference evidence="17" key="1">
    <citation type="journal article" date="2014" name="Proc. Natl. Acad. Sci. U.S.A.">
        <title>Extensive sampling of basidiomycete genomes demonstrates inadequacy of the white-rot/brown-rot paradigm for wood decay fungi.</title>
        <authorList>
            <person name="Riley R."/>
            <person name="Salamov A.A."/>
            <person name="Brown D.W."/>
            <person name="Nagy L.G."/>
            <person name="Floudas D."/>
            <person name="Held B.W."/>
            <person name="Levasseur A."/>
            <person name="Lombard V."/>
            <person name="Morin E."/>
            <person name="Otillar R."/>
            <person name="Lindquist E.A."/>
            <person name="Sun H."/>
            <person name="LaButti K.M."/>
            <person name="Schmutz J."/>
            <person name="Jabbour D."/>
            <person name="Luo H."/>
            <person name="Baker S.E."/>
            <person name="Pisabarro A.G."/>
            <person name="Walton J.D."/>
            <person name="Blanchette R.A."/>
            <person name="Henrissat B."/>
            <person name="Martin F."/>
            <person name="Cullen D."/>
            <person name="Hibbett D.S."/>
            <person name="Grigoriev I.V."/>
        </authorList>
    </citation>
    <scope>NUCLEOTIDE SEQUENCE [LARGE SCALE GENOMIC DNA]</scope>
    <source>
        <strain evidence="17">CBS 339.88</strain>
    </source>
</reference>
<evidence type="ECO:0000256" key="9">
    <source>
        <dbReference type="ARBA" id="ARBA00022805"/>
    </source>
</evidence>
<organism evidence="16 17">
    <name type="scientific">Galerina marginata (strain CBS 339.88)</name>
    <dbReference type="NCBI Taxonomy" id="685588"/>
    <lineage>
        <taxon>Eukaryota</taxon>
        <taxon>Fungi</taxon>
        <taxon>Dikarya</taxon>
        <taxon>Basidiomycota</taxon>
        <taxon>Agaricomycotina</taxon>
        <taxon>Agaricomycetes</taxon>
        <taxon>Agaricomycetidae</taxon>
        <taxon>Agaricales</taxon>
        <taxon>Agaricineae</taxon>
        <taxon>Strophariaceae</taxon>
        <taxon>Galerina</taxon>
    </lineage>
</organism>
<name>A0A067SFY2_GALM3</name>
<dbReference type="Gene3D" id="3.40.50.300">
    <property type="entry name" value="P-loop containing nucleotide triphosphate hydrolases"/>
    <property type="match status" value="1"/>
</dbReference>
<accession>A0A067SFY2</accession>
<evidence type="ECO:0000259" key="15">
    <source>
        <dbReference type="Pfam" id="PF01926"/>
    </source>
</evidence>
<keyword evidence="17" id="KW-1185">Reference proteome</keyword>
<proteinExistence type="predicted"/>
<protein>
    <recommendedName>
        <fullName evidence="15">G domain-containing protein</fullName>
    </recommendedName>
</protein>
<feature type="domain" description="G" evidence="15">
    <location>
        <begin position="1"/>
        <end position="76"/>
    </location>
</feature>
<sequence>MGPTGAGKSYFINTVLKNSKMRVGTDLDSCTDEVAIGYIENLEELGYRYLKDRRIVLVDTPGFDDTNKDDYEILEKIATWLKQSNKRGAKIGGVIYLHDITNDRFSGTARRNLKLFQDLCGDDALQNAVLATTKWSRRTGDSEKHHQQLVTKHWKSLIDRGARVYRFDQGYESAWQLVHAIIGPSVSRQLNEKILLIQSELVRQKKIIPETQAASTLRADLQRALDLQKKFVHSSAHPTSQEDRAELQEAHDLVQNLLRQMRELKIPFSRRLKKLFGFSICFSTSLVGHCSV</sequence>
<dbReference type="GO" id="GO:0016020">
    <property type="term" value="C:membrane"/>
    <property type="evidence" value="ECO:0007669"/>
    <property type="project" value="UniProtKB-SubCell"/>
</dbReference>
<evidence type="ECO:0000256" key="3">
    <source>
        <dbReference type="ARBA" id="ARBA00022448"/>
    </source>
</evidence>
<comment type="cofactor">
    <cofactor evidence="1">
        <name>Mg(2+)</name>
        <dbReference type="ChEBI" id="CHEBI:18420"/>
    </cofactor>
</comment>
<dbReference type="PANTHER" id="PTHR10903">
    <property type="entry name" value="GTPASE, IMAP FAMILY MEMBER-RELATED"/>
    <property type="match status" value="1"/>
</dbReference>
<dbReference type="InterPro" id="IPR006073">
    <property type="entry name" value="GTP-bd"/>
</dbReference>
<keyword evidence="10" id="KW-0460">Magnesium</keyword>
<evidence type="ECO:0000256" key="12">
    <source>
        <dbReference type="ARBA" id="ARBA00022989"/>
    </source>
</evidence>
<dbReference type="HOGENOM" id="CLU_018003_0_0_1"/>
<evidence type="ECO:0000313" key="16">
    <source>
        <dbReference type="EMBL" id="KDR69845.1"/>
    </source>
</evidence>